<dbReference type="InterPro" id="IPR027417">
    <property type="entry name" value="P-loop_NTPase"/>
</dbReference>
<dbReference type="Gene3D" id="3.40.50.300">
    <property type="entry name" value="P-loop containing nucleotide triphosphate hydrolases"/>
    <property type="match status" value="2"/>
</dbReference>
<dbReference type="PROSITE" id="PS00301">
    <property type="entry name" value="G_TR_1"/>
    <property type="match status" value="1"/>
</dbReference>
<feature type="domain" description="Tr-type G" evidence="9">
    <location>
        <begin position="9"/>
        <end position="279"/>
    </location>
</feature>
<dbReference type="EMBL" id="PDUD01000050">
    <property type="protein sequence ID" value="PHN01716.1"/>
    <property type="molecule type" value="Genomic_DNA"/>
</dbReference>
<keyword evidence="3 8" id="KW-0963">Cytoplasm</keyword>
<feature type="binding site" evidence="8">
    <location>
        <begin position="140"/>
        <end position="143"/>
    </location>
    <ligand>
        <name>GTP</name>
        <dbReference type="ChEBI" id="CHEBI:37565"/>
    </ligand>
</feature>
<dbReference type="FunFam" id="3.30.70.3280:FF:000001">
    <property type="entry name" value="Peptide chain release factor 3"/>
    <property type="match status" value="1"/>
</dbReference>
<dbReference type="AlphaFoldDB" id="A0A2D0N016"/>
<dbReference type="InterPro" id="IPR032090">
    <property type="entry name" value="RF3_C"/>
</dbReference>
<protein>
    <recommendedName>
        <fullName evidence="7 8">Peptide chain release factor 3</fullName>
        <shortName evidence="8">RF-3</shortName>
    </recommendedName>
</protein>
<dbReference type="GO" id="GO:0016150">
    <property type="term" value="F:translation release factor activity, codon nonspecific"/>
    <property type="evidence" value="ECO:0007669"/>
    <property type="project" value="TreeGrafter"/>
</dbReference>
<reference evidence="10 11" key="1">
    <citation type="submission" date="2017-10" db="EMBL/GenBank/DDBJ databases">
        <title>The draft genome sequence of Lewinella nigricans NBRC 102662.</title>
        <authorList>
            <person name="Wang K."/>
        </authorList>
    </citation>
    <scope>NUCLEOTIDE SEQUENCE [LARGE SCALE GENOMIC DNA]</scope>
    <source>
        <strain evidence="10 11">NBRC 102662</strain>
    </source>
</reference>
<comment type="function">
    <text evidence="8">Increases the formation of ribosomal termination complexes and stimulates activities of RF-1 and RF-2. It binds guanine nucleotides and has strong preference for UGA stop codons. It may interact directly with the ribosome. The stimulation of RF-1 and RF-2 is significantly reduced by GTP and GDP, but not by GMP.</text>
</comment>
<evidence type="ECO:0000313" key="10">
    <source>
        <dbReference type="EMBL" id="PHN01716.1"/>
    </source>
</evidence>
<dbReference type="Gene3D" id="3.30.70.3280">
    <property type="entry name" value="Peptide chain release factor 3, domain III"/>
    <property type="match status" value="1"/>
</dbReference>
<dbReference type="NCBIfam" id="NF001964">
    <property type="entry name" value="PRK00741.1"/>
    <property type="match status" value="1"/>
</dbReference>
<dbReference type="Pfam" id="PF16658">
    <property type="entry name" value="RF3_C"/>
    <property type="match status" value="1"/>
</dbReference>
<dbReference type="InterPro" id="IPR035647">
    <property type="entry name" value="EFG_III/V"/>
</dbReference>
<dbReference type="InterPro" id="IPR041732">
    <property type="entry name" value="RF3_GTP-bd"/>
</dbReference>
<dbReference type="NCBIfam" id="TIGR00503">
    <property type="entry name" value="prfC"/>
    <property type="match status" value="1"/>
</dbReference>
<dbReference type="InterPro" id="IPR053905">
    <property type="entry name" value="EF-G-like_DII"/>
</dbReference>
<dbReference type="InterPro" id="IPR004548">
    <property type="entry name" value="PrfC"/>
</dbReference>
<evidence type="ECO:0000256" key="2">
    <source>
        <dbReference type="ARBA" id="ARBA00009978"/>
    </source>
</evidence>
<dbReference type="InterPro" id="IPR031157">
    <property type="entry name" value="G_TR_CS"/>
</dbReference>
<dbReference type="SUPFAM" id="SSF52540">
    <property type="entry name" value="P-loop containing nucleoside triphosphate hydrolases"/>
    <property type="match status" value="1"/>
</dbReference>
<dbReference type="RefSeq" id="WP_099154902.1">
    <property type="nucleotide sequence ID" value="NZ_PDUD01000050.1"/>
</dbReference>
<dbReference type="InterPro" id="IPR009000">
    <property type="entry name" value="Transl_B-barrel_sf"/>
</dbReference>
<dbReference type="GO" id="GO:0005525">
    <property type="term" value="F:GTP binding"/>
    <property type="evidence" value="ECO:0007669"/>
    <property type="project" value="UniProtKB-UniRule"/>
</dbReference>
<dbReference type="GO" id="GO:0006449">
    <property type="term" value="P:regulation of translational termination"/>
    <property type="evidence" value="ECO:0007669"/>
    <property type="project" value="UniProtKB-UniRule"/>
</dbReference>
<keyword evidence="4 8" id="KW-0547">Nucleotide-binding</keyword>
<dbReference type="InterPro" id="IPR000795">
    <property type="entry name" value="T_Tr_GTP-bd_dom"/>
</dbReference>
<evidence type="ECO:0000256" key="4">
    <source>
        <dbReference type="ARBA" id="ARBA00022741"/>
    </source>
</evidence>
<accession>A0A2D0N016</accession>
<dbReference type="SUPFAM" id="SSF54980">
    <property type="entry name" value="EF-G C-terminal domain-like"/>
    <property type="match status" value="1"/>
</dbReference>
<sequence>MSKILKEINKRRTFGIVSHPDAGKTTLTEKLLLFGGAIQVAGAVKSNKIKRHATSDFMEIERQRGISVATSVMAFKYRGLKINILDTPGHKDFAEDTFRTLTAVDSVIVVIDVAKGVEEQTERLVEVCRMRKTPIIVFVNKLDREGKDGFDLMDEVEEKLQLNVRPLSWPIGMGQRFKGVYNLYERKLVLFRPHGKQEEEEEVIEFTDLSDPELDRYVGESAAEELREEVRIVEEVYPAFDREAYVNAELSPVFFGSAVNNFGVKEMLDCFVEIAPTPLPRPTEERMVRPEEDQFAGFVFKIHANMDPKHRDRIAFLRVCSGIFQRNTNYLHVRQGRKMKFSNPTSFMASKKTVVDEAYPGDVVGLYDSGNFKIGDSVTEGEELHFKGIPSFSPEQFRYVNNADPLKSKQLNKGLDQLMDEGVAQLFTRDSDGRKIIGTVGALQFDVIQYRLENEYGASCSYEPVNLHKACWVSCDDDAALKEFLQRRKRDIAHDTHGQLVFLAESAWALKMAQDNHPKIQFHFTSEF</sequence>
<dbReference type="Proteomes" id="UP000223913">
    <property type="component" value="Unassembled WGS sequence"/>
</dbReference>
<dbReference type="PROSITE" id="PS51722">
    <property type="entry name" value="G_TR_2"/>
    <property type="match status" value="1"/>
</dbReference>
<dbReference type="CDD" id="cd04169">
    <property type="entry name" value="RF3"/>
    <property type="match status" value="1"/>
</dbReference>
<name>A0A2D0N016_FLAN2</name>
<evidence type="ECO:0000259" key="9">
    <source>
        <dbReference type="PROSITE" id="PS51722"/>
    </source>
</evidence>
<comment type="caution">
    <text evidence="10">The sequence shown here is derived from an EMBL/GenBank/DDBJ whole genome shotgun (WGS) entry which is preliminary data.</text>
</comment>
<evidence type="ECO:0000256" key="3">
    <source>
        <dbReference type="ARBA" id="ARBA00022490"/>
    </source>
</evidence>
<keyword evidence="5 8" id="KW-0648">Protein biosynthesis</keyword>
<evidence type="ECO:0000256" key="6">
    <source>
        <dbReference type="ARBA" id="ARBA00023134"/>
    </source>
</evidence>
<dbReference type="PRINTS" id="PR00315">
    <property type="entry name" value="ELONGATNFCT"/>
</dbReference>
<evidence type="ECO:0000256" key="5">
    <source>
        <dbReference type="ARBA" id="ARBA00022917"/>
    </source>
</evidence>
<dbReference type="InterPro" id="IPR005225">
    <property type="entry name" value="Small_GTP-bd"/>
</dbReference>
<dbReference type="HAMAP" id="MF_00072">
    <property type="entry name" value="Rel_fac_3"/>
    <property type="match status" value="1"/>
</dbReference>
<evidence type="ECO:0000313" key="11">
    <source>
        <dbReference type="Proteomes" id="UP000223913"/>
    </source>
</evidence>
<dbReference type="Pfam" id="PF22042">
    <property type="entry name" value="EF-G_D2"/>
    <property type="match status" value="1"/>
</dbReference>
<dbReference type="GO" id="GO:0005829">
    <property type="term" value="C:cytosol"/>
    <property type="evidence" value="ECO:0007669"/>
    <property type="project" value="TreeGrafter"/>
</dbReference>
<dbReference type="GO" id="GO:0003924">
    <property type="term" value="F:GTPase activity"/>
    <property type="evidence" value="ECO:0007669"/>
    <property type="project" value="InterPro"/>
</dbReference>
<organism evidence="10 11">
    <name type="scientific">Flavilitoribacter nigricans (strain ATCC 23147 / DSM 23189 / NBRC 102662 / NCIMB 1420 / SS-2)</name>
    <name type="common">Lewinella nigricans</name>
    <dbReference type="NCBI Taxonomy" id="1122177"/>
    <lineage>
        <taxon>Bacteria</taxon>
        <taxon>Pseudomonadati</taxon>
        <taxon>Bacteroidota</taxon>
        <taxon>Saprospiria</taxon>
        <taxon>Saprospirales</taxon>
        <taxon>Lewinellaceae</taxon>
        <taxon>Flavilitoribacter</taxon>
    </lineage>
</organism>
<dbReference type="OrthoDB" id="9801591at2"/>
<dbReference type="InterPro" id="IPR038467">
    <property type="entry name" value="RF3_dom_3_sf"/>
</dbReference>
<comment type="similarity">
    <text evidence="2 8">Belongs to the TRAFAC class translation factor GTPase superfamily. Classic translation factor GTPase family. PrfC subfamily.</text>
</comment>
<evidence type="ECO:0000256" key="7">
    <source>
        <dbReference type="ARBA" id="ARBA00073639"/>
    </source>
</evidence>
<dbReference type="PANTHER" id="PTHR43556:SF2">
    <property type="entry name" value="PEPTIDE CHAIN RELEASE FACTOR RF3"/>
    <property type="match status" value="1"/>
</dbReference>
<keyword evidence="11" id="KW-1185">Reference proteome</keyword>
<dbReference type="GO" id="GO:0016149">
    <property type="term" value="F:translation release factor activity, codon specific"/>
    <property type="evidence" value="ECO:0007669"/>
    <property type="project" value="UniProtKB-UniRule"/>
</dbReference>
<dbReference type="PANTHER" id="PTHR43556">
    <property type="entry name" value="PEPTIDE CHAIN RELEASE FACTOR RF3"/>
    <property type="match status" value="1"/>
</dbReference>
<evidence type="ECO:0000256" key="1">
    <source>
        <dbReference type="ARBA" id="ARBA00004496"/>
    </source>
</evidence>
<dbReference type="FunFam" id="3.40.50.300:FF:000542">
    <property type="entry name" value="Peptide chain release factor 3"/>
    <property type="match status" value="1"/>
</dbReference>
<dbReference type="Pfam" id="PF00009">
    <property type="entry name" value="GTP_EFTU"/>
    <property type="match status" value="1"/>
</dbReference>
<gene>
    <name evidence="8" type="primary">prfC</name>
    <name evidence="10" type="ORF">CRP01_35815</name>
</gene>
<feature type="binding site" evidence="8">
    <location>
        <begin position="86"/>
        <end position="90"/>
    </location>
    <ligand>
        <name>GTP</name>
        <dbReference type="ChEBI" id="CHEBI:37565"/>
    </ligand>
</feature>
<comment type="subcellular location">
    <subcellularLocation>
        <location evidence="1 8">Cytoplasm</location>
    </subcellularLocation>
</comment>
<proteinExistence type="inferred from homology"/>
<keyword evidence="6 8" id="KW-0342">GTP-binding</keyword>
<evidence type="ECO:0000256" key="8">
    <source>
        <dbReference type="HAMAP-Rule" id="MF_00072"/>
    </source>
</evidence>
<dbReference type="SUPFAM" id="SSF50447">
    <property type="entry name" value="Translation proteins"/>
    <property type="match status" value="1"/>
</dbReference>
<dbReference type="NCBIfam" id="TIGR00231">
    <property type="entry name" value="small_GTP"/>
    <property type="match status" value="1"/>
</dbReference>
<feature type="binding site" evidence="8">
    <location>
        <begin position="18"/>
        <end position="25"/>
    </location>
    <ligand>
        <name>GTP</name>
        <dbReference type="ChEBI" id="CHEBI:37565"/>
    </ligand>
</feature>